<comment type="caution">
    <text evidence="2">The sequence shown here is derived from an EMBL/GenBank/DDBJ whole genome shotgun (WGS) entry which is preliminary data.</text>
</comment>
<protein>
    <submittedName>
        <fullName evidence="2">Uncharacterized protein</fullName>
    </submittedName>
</protein>
<reference evidence="2 3" key="1">
    <citation type="submission" date="2023-11" db="EMBL/GenBank/DDBJ databases">
        <authorList>
            <person name="Okamura Y."/>
        </authorList>
    </citation>
    <scope>NUCLEOTIDE SEQUENCE [LARGE SCALE GENOMIC DNA]</scope>
</reference>
<evidence type="ECO:0000313" key="2">
    <source>
        <dbReference type="EMBL" id="CAK1552786.1"/>
    </source>
</evidence>
<dbReference type="EMBL" id="CAVLEF010000163">
    <property type="protein sequence ID" value="CAK1552786.1"/>
    <property type="molecule type" value="Genomic_DNA"/>
</dbReference>
<dbReference type="Proteomes" id="UP001497472">
    <property type="component" value="Unassembled WGS sequence"/>
</dbReference>
<name>A0AAV1JTF5_9NEOP</name>
<feature type="region of interest" description="Disordered" evidence="1">
    <location>
        <begin position="31"/>
        <end position="52"/>
    </location>
</feature>
<evidence type="ECO:0000313" key="3">
    <source>
        <dbReference type="Proteomes" id="UP001497472"/>
    </source>
</evidence>
<evidence type="ECO:0000256" key="1">
    <source>
        <dbReference type="SAM" id="MobiDB-lite"/>
    </source>
</evidence>
<gene>
    <name evidence="2" type="ORF">LNINA_LOCUS11816</name>
</gene>
<accession>A0AAV1JTF5</accession>
<keyword evidence="3" id="KW-1185">Reference proteome</keyword>
<sequence length="71" mass="7877">MILLHYALPIEIDNPTPIDPVESSLRKYRNKCQKTEQSSRRGSRPQTVTLHLSDGLGQVATGAWSDVTLAD</sequence>
<proteinExistence type="predicted"/>
<dbReference type="AlphaFoldDB" id="A0AAV1JTF5"/>
<organism evidence="2 3">
    <name type="scientific">Leptosia nina</name>
    <dbReference type="NCBI Taxonomy" id="320188"/>
    <lineage>
        <taxon>Eukaryota</taxon>
        <taxon>Metazoa</taxon>
        <taxon>Ecdysozoa</taxon>
        <taxon>Arthropoda</taxon>
        <taxon>Hexapoda</taxon>
        <taxon>Insecta</taxon>
        <taxon>Pterygota</taxon>
        <taxon>Neoptera</taxon>
        <taxon>Endopterygota</taxon>
        <taxon>Lepidoptera</taxon>
        <taxon>Glossata</taxon>
        <taxon>Ditrysia</taxon>
        <taxon>Papilionoidea</taxon>
        <taxon>Pieridae</taxon>
        <taxon>Pierinae</taxon>
        <taxon>Leptosia</taxon>
    </lineage>
</organism>